<dbReference type="AlphaFoldDB" id="A0A9P6B4W9"/>
<proteinExistence type="predicted"/>
<evidence type="ECO:0000313" key="2">
    <source>
        <dbReference type="Proteomes" id="UP000886523"/>
    </source>
</evidence>
<keyword evidence="2" id="KW-1185">Reference proteome</keyword>
<dbReference type="EMBL" id="MU128929">
    <property type="protein sequence ID" value="KAF9517773.1"/>
    <property type="molecule type" value="Genomic_DNA"/>
</dbReference>
<protein>
    <submittedName>
        <fullName evidence="1">Uncharacterized protein</fullName>
    </submittedName>
</protein>
<dbReference type="OrthoDB" id="1935484at2759"/>
<dbReference type="Proteomes" id="UP000886523">
    <property type="component" value="Unassembled WGS sequence"/>
</dbReference>
<name>A0A9P6B4W9_9AGAM</name>
<reference evidence="1" key="1">
    <citation type="journal article" date="2020" name="Nat. Commun.">
        <title>Large-scale genome sequencing of mycorrhizal fungi provides insights into the early evolution of symbiotic traits.</title>
        <authorList>
            <person name="Miyauchi S."/>
            <person name="Kiss E."/>
            <person name="Kuo A."/>
            <person name="Drula E."/>
            <person name="Kohler A."/>
            <person name="Sanchez-Garcia M."/>
            <person name="Morin E."/>
            <person name="Andreopoulos B."/>
            <person name="Barry K.W."/>
            <person name="Bonito G."/>
            <person name="Buee M."/>
            <person name="Carver A."/>
            <person name="Chen C."/>
            <person name="Cichocki N."/>
            <person name="Clum A."/>
            <person name="Culley D."/>
            <person name="Crous P.W."/>
            <person name="Fauchery L."/>
            <person name="Girlanda M."/>
            <person name="Hayes R.D."/>
            <person name="Keri Z."/>
            <person name="LaButti K."/>
            <person name="Lipzen A."/>
            <person name="Lombard V."/>
            <person name="Magnuson J."/>
            <person name="Maillard F."/>
            <person name="Murat C."/>
            <person name="Nolan M."/>
            <person name="Ohm R.A."/>
            <person name="Pangilinan J."/>
            <person name="Pereira M.F."/>
            <person name="Perotto S."/>
            <person name="Peter M."/>
            <person name="Pfister S."/>
            <person name="Riley R."/>
            <person name="Sitrit Y."/>
            <person name="Stielow J.B."/>
            <person name="Szollosi G."/>
            <person name="Zifcakova L."/>
            <person name="Stursova M."/>
            <person name="Spatafora J.W."/>
            <person name="Tedersoo L."/>
            <person name="Vaario L.M."/>
            <person name="Yamada A."/>
            <person name="Yan M."/>
            <person name="Wang P."/>
            <person name="Xu J."/>
            <person name="Bruns T."/>
            <person name="Baldrian P."/>
            <person name="Vilgalys R."/>
            <person name="Dunand C."/>
            <person name="Henrissat B."/>
            <person name="Grigoriev I.V."/>
            <person name="Hibbett D."/>
            <person name="Nagy L.G."/>
            <person name="Martin F.M."/>
        </authorList>
    </citation>
    <scope>NUCLEOTIDE SEQUENCE</scope>
    <source>
        <strain evidence="1">UP504</strain>
    </source>
</reference>
<sequence>MSLTAGSQFWFSGRSSFLVTHFLVRHFQGGFIPTWSCTCRISIRSQDCRRRLLFLHMPLCQYFCWLPAICLVRLNGVRGHPGWR</sequence>
<accession>A0A9P6B4W9</accession>
<organism evidence="1 2">
    <name type="scientific">Hydnum rufescens UP504</name>
    <dbReference type="NCBI Taxonomy" id="1448309"/>
    <lineage>
        <taxon>Eukaryota</taxon>
        <taxon>Fungi</taxon>
        <taxon>Dikarya</taxon>
        <taxon>Basidiomycota</taxon>
        <taxon>Agaricomycotina</taxon>
        <taxon>Agaricomycetes</taxon>
        <taxon>Cantharellales</taxon>
        <taxon>Hydnaceae</taxon>
        <taxon>Hydnum</taxon>
    </lineage>
</organism>
<evidence type="ECO:0000313" key="1">
    <source>
        <dbReference type="EMBL" id="KAF9517773.1"/>
    </source>
</evidence>
<comment type="caution">
    <text evidence="1">The sequence shown here is derived from an EMBL/GenBank/DDBJ whole genome shotgun (WGS) entry which is preliminary data.</text>
</comment>
<gene>
    <name evidence="1" type="ORF">BS47DRAFT_441074</name>
</gene>